<dbReference type="SUPFAM" id="SSF54171">
    <property type="entry name" value="DNA-binding domain"/>
    <property type="match status" value="1"/>
</dbReference>
<keyword evidence="10" id="KW-1185">Reference proteome</keyword>
<dbReference type="AlphaFoldDB" id="A0A068U0M5"/>
<evidence type="ECO:0000256" key="6">
    <source>
        <dbReference type="ARBA" id="ARBA00023242"/>
    </source>
</evidence>
<keyword evidence="6" id="KW-0539">Nucleus</keyword>
<dbReference type="GO" id="GO:0009873">
    <property type="term" value="P:ethylene-activated signaling pathway"/>
    <property type="evidence" value="ECO:0007669"/>
    <property type="project" value="UniProtKB-KW"/>
</dbReference>
<evidence type="ECO:0000256" key="7">
    <source>
        <dbReference type="SAM" id="MobiDB-lite"/>
    </source>
</evidence>
<dbReference type="InterPro" id="IPR001471">
    <property type="entry name" value="AP2/ERF_dom"/>
</dbReference>
<dbReference type="Pfam" id="PF00847">
    <property type="entry name" value="AP2"/>
    <property type="match status" value="1"/>
</dbReference>
<dbReference type="GO" id="GO:0005634">
    <property type="term" value="C:nucleus"/>
    <property type="evidence" value="ECO:0007669"/>
    <property type="project" value="UniProtKB-SubCell"/>
</dbReference>
<protein>
    <recommendedName>
        <fullName evidence="8">AP2/ERF domain-containing protein</fullName>
    </recommendedName>
</protein>
<dbReference type="PRINTS" id="PR00367">
    <property type="entry name" value="ETHRSPELEMNT"/>
</dbReference>
<feature type="domain" description="AP2/ERF" evidence="8">
    <location>
        <begin position="60"/>
        <end position="118"/>
    </location>
</feature>
<evidence type="ECO:0000256" key="1">
    <source>
        <dbReference type="ARBA" id="ARBA00004123"/>
    </source>
</evidence>
<dbReference type="GO" id="GO:0003700">
    <property type="term" value="F:DNA-binding transcription factor activity"/>
    <property type="evidence" value="ECO:0007669"/>
    <property type="project" value="InterPro"/>
</dbReference>
<dbReference type="Gene3D" id="3.30.730.10">
    <property type="entry name" value="AP2/ERF domain"/>
    <property type="match status" value="1"/>
</dbReference>
<dbReference type="SMART" id="SM00380">
    <property type="entry name" value="AP2"/>
    <property type="match status" value="1"/>
</dbReference>
<evidence type="ECO:0000256" key="2">
    <source>
        <dbReference type="ARBA" id="ARBA00022745"/>
    </source>
</evidence>
<keyword evidence="2" id="KW-0936">Ethylene signaling pathway</keyword>
<dbReference type="CDD" id="cd00018">
    <property type="entry name" value="AP2"/>
    <property type="match status" value="1"/>
</dbReference>
<sequence>MSFASINYKPRSFWFLGSRSLNTYTYCLASQEKPGPNNMENFSQMVARDQGRRSSRRSTRYLGVRRRQWGRYAAEIRNPYTKERHWLGTFDTAEEAAVAYDLASISFSGIQKARTNFVYPFLALPSPSPSPPSPPPPPPPTPDLEEVDQSCAEVSSFEDDDDESLFIASVLESFRQSSFDGTQKD</sequence>
<proteinExistence type="predicted"/>
<organism evidence="9 10">
    <name type="scientific">Coffea canephora</name>
    <name type="common">Robusta coffee</name>
    <dbReference type="NCBI Taxonomy" id="49390"/>
    <lineage>
        <taxon>Eukaryota</taxon>
        <taxon>Viridiplantae</taxon>
        <taxon>Streptophyta</taxon>
        <taxon>Embryophyta</taxon>
        <taxon>Tracheophyta</taxon>
        <taxon>Spermatophyta</taxon>
        <taxon>Magnoliopsida</taxon>
        <taxon>eudicotyledons</taxon>
        <taxon>Gunneridae</taxon>
        <taxon>Pentapetalae</taxon>
        <taxon>asterids</taxon>
        <taxon>lamiids</taxon>
        <taxon>Gentianales</taxon>
        <taxon>Rubiaceae</taxon>
        <taxon>Ixoroideae</taxon>
        <taxon>Gardenieae complex</taxon>
        <taxon>Bertiereae - Coffeeae clade</taxon>
        <taxon>Coffeeae</taxon>
        <taxon>Coffea</taxon>
    </lineage>
</organism>
<comment type="subcellular location">
    <subcellularLocation>
        <location evidence="1">Nucleus</location>
    </subcellularLocation>
</comment>
<feature type="compositionally biased region" description="Pro residues" evidence="7">
    <location>
        <begin position="126"/>
        <end position="142"/>
    </location>
</feature>
<gene>
    <name evidence="9" type="ORF">GSCOC_T00034693001</name>
</gene>
<feature type="region of interest" description="Disordered" evidence="7">
    <location>
        <begin position="126"/>
        <end position="160"/>
    </location>
</feature>
<dbReference type="PROSITE" id="PS51032">
    <property type="entry name" value="AP2_ERF"/>
    <property type="match status" value="1"/>
</dbReference>
<name>A0A068U0M5_COFCA</name>
<evidence type="ECO:0000256" key="3">
    <source>
        <dbReference type="ARBA" id="ARBA00023015"/>
    </source>
</evidence>
<dbReference type="InterPro" id="IPR016177">
    <property type="entry name" value="DNA-bd_dom_sf"/>
</dbReference>
<dbReference type="Proteomes" id="UP000295252">
    <property type="component" value="Chromosome II"/>
</dbReference>
<evidence type="ECO:0000256" key="5">
    <source>
        <dbReference type="ARBA" id="ARBA00023163"/>
    </source>
</evidence>
<dbReference type="PANTHER" id="PTHR31677">
    <property type="entry name" value="AP2 DOMAIN CLASS TRANSCRIPTION FACTOR"/>
    <property type="match status" value="1"/>
</dbReference>
<dbReference type="PANTHER" id="PTHR31677:SF87">
    <property type="entry name" value="ETHYLENE-RESPONSIVE TRANSCRIPTION FACTOR ERF088"/>
    <property type="match status" value="1"/>
</dbReference>
<evidence type="ECO:0000313" key="10">
    <source>
        <dbReference type="Proteomes" id="UP000295252"/>
    </source>
</evidence>
<dbReference type="PhylomeDB" id="A0A068U0M5"/>
<dbReference type="OMA" id="TNFYYPF"/>
<dbReference type="InterPro" id="IPR036955">
    <property type="entry name" value="AP2/ERF_dom_sf"/>
</dbReference>
<accession>A0A068U0M5</accession>
<dbReference type="InParanoid" id="A0A068U0M5"/>
<keyword evidence="4" id="KW-0238">DNA-binding</keyword>
<keyword evidence="5" id="KW-0804">Transcription</keyword>
<dbReference type="EMBL" id="HG739090">
    <property type="protein sequence ID" value="CDP01158.1"/>
    <property type="molecule type" value="Genomic_DNA"/>
</dbReference>
<dbReference type="GO" id="GO:0003677">
    <property type="term" value="F:DNA binding"/>
    <property type="evidence" value="ECO:0007669"/>
    <property type="project" value="UniProtKB-KW"/>
</dbReference>
<keyword evidence="3" id="KW-0805">Transcription regulation</keyword>
<reference evidence="10" key="1">
    <citation type="journal article" date="2014" name="Science">
        <title>The coffee genome provides insight into the convergent evolution of caffeine biosynthesis.</title>
        <authorList>
            <person name="Denoeud F."/>
            <person name="Carretero-Paulet L."/>
            <person name="Dereeper A."/>
            <person name="Droc G."/>
            <person name="Guyot R."/>
            <person name="Pietrella M."/>
            <person name="Zheng C."/>
            <person name="Alberti A."/>
            <person name="Anthony F."/>
            <person name="Aprea G."/>
            <person name="Aury J.M."/>
            <person name="Bento P."/>
            <person name="Bernard M."/>
            <person name="Bocs S."/>
            <person name="Campa C."/>
            <person name="Cenci A."/>
            <person name="Combes M.C."/>
            <person name="Crouzillat D."/>
            <person name="Da Silva C."/>
            <person name="Daddiego L."/>
            <person name="De Bellis F."/>
            <person name="Dussert S."/>
            <person name="Garsmeur O."/>
            <person name="Gayraud T."/>
            <person name="Guignon V."/>
            <person name="Jahn K."/>
            <person name="Jamilloux V."/>
            <person name="Joet T."/>
            <person name="Labadie K."/>
            <person name="Lan T."/>
            <person name="Leclercq J."/>
            <person name="Lepelley M."/>
            <person name="Leroy T."/>
            <person name="Li L.T."/>
            <person name="Librado P."/>
            <person name="Lopez L."/>
            <person name="Munoz A."/>
            <person name="Noel B."/>
            <person name="Pallavicini A."/>
            <person name="Perrotta G."/>
            <person name="Poncet V."/>
            <person name="Pot D."/>
            <person name="Priyono X."/>
            <person name="Rigoreau M."/>
            <person name="Rouard M."/>
            <person name="Rozas J."/>
            <person name="Tranchant-Dubreuil C."/>
            <person name="VanBuren R."/>
            <person name="Zhang Q."/>
            <person name="Andrade A.C."/>
            <person name="Argout X."/>
            <person name="Bertrand B."/>
            <person name="de Kochko A."/>
            <person name="Graziosi G."/>
            <person name="Henry R.J."/>
            <person name="Jayarama X."/>
            <person name="Ming R."/>
            <person name="Nagai C."/>
            <person name="Rounsley S."/>
            <person name="Sankoff D."/>
            <person name="Giuliano G."/>
            <person name="Albert V.A."/>
            <person name="Wincker P."/>
            <person name="Lashermes P."/>
        </authorList>
    </citation>
    <scope>NUCLEOTIDE SEQUENCE [LARGE SCALE GENOMIC DNA]</scope>
    <source>
        <strain evidence="10">cv. DH200-94</strain>
    </source>
</reference>
<evidence type="ECO:0000313" key="9">
    <source>
        <dbReference type="EMBL" id="CDP01158.1"/>
    </source>
</evidence>
<evidence type="ECO:0000259" key="8">
    <source>
        <dbReference type="PROSITE" id="PS51032"/>
    </source>
</evidence>
<dbReference type="Gramene" id="CDP01158">
    <property type="protein sequence ID" value="CDP01158"/>
    <property type="gene ID" value="GSCOC_T00034693001"/>
</dbReference>
<evidence type="ECO:0000256" key="4">
    <source>
        <dbReference type="ARBA" id="ARBA00023125"/>
    </source>
</evidence>
<dbReference type="OrthoDB" id="780830at2759"/>